<dbReference type="PANTHER" id="PTHR42995">
    <property type="entry name" value="ACETYL-COENZYME A CARBOXYLASE CARBOXYL TRANSFERASE SUBUNIT BETA, CHLOROPLASTIC"/>
    <property type="match status" value="1"/>
</dbReference>
<keyword evidence="5" id="KW-0067">ATP-binding</keyword>
<reference evidence="8 9" key="1">
    <citation type="submission" date="2018-11" db="EMBL/GenBank/DDBJ databases">
        <title>Aerococcus sp. SJQ22, whole genome shotgun sequence.</title>
        <authorList>
            <person name="Sun L."/>
            <person name="Gao X."/>
            <person name="Chen W."/>
            <person name="Huang K."/>
        </authorList>
    </citation>
    <scope>NUCLEOTIDE SEQUENCE [LARGE SCALE GENOMIC DNA]</scope>
    <source>
        <strain evidence="8 9">SJQ22</strain>
    </source>
</reference>
<evidence type="ECO:0000313" key="9">
    <source>
        <dbReference type="Proteomes" id="UP000273977"/>
    </source>
</evidence>
<organism evidence="8 9">
    <name type="scientific">Aerococcus agrisoli</name>
    <dbReference type="NCBI Taxonomy" id="2487350"/>
    <lineage>
        <taxon>Bacteria</taxon>
        <taxon>Bacillati</taxon>
        <taxon>Bacillota</taxon>
        <taxon>Bacilli</taxon>
        <taxon>Lactobacillales</taxon>
        <taxon>Aerococcaceae</taxon>
        <taxon>Aerococcus</taxon>
    </lineage>
</organism>
<feature type="binding site" evidence="5">
    <location>
        <position position="58"/>
    </location>
    <ligand>
        <name>Zn(2+)</name>
        <dbReference type="ChEBI" id="CHEBI:29105"/>
    </ligand>
</feature>
<comment type="subcellular location">
    <subcellularLocation>
        <location evidence="5">Cytoplasm</location>
    </subcellularLocation>
</comment>
<dbReference type="PROSITE" id="PS50980">
    <property type="entry name" value="COA_CT_NTER"/>
    <property type="match status" value="1"/>
</dbReference>
<evidence type="ECO:0000256" key="3">
    <source>
        <dbReference type="ARBA" id="ARBA00022771"/>
    </source>
</evidence>
<dbReference type="Gene3D" id="3.90.226.10">
    <property type="entry name" value="2-enoyl-CoA Hydratase, Chain A, domain 1"/>
    <property type="match status" value="1"/>
</dbReference>
<feature type="binding site" evidence="5">
    <location>
        <position position="43"/>
    </location>
    <ligand>
        <name>Zn(2+)</name>
        <dbReference type="ChEBI" id="CHEBI:29105"/>
    </ligand>
</feature>
<comment type="cofactor">
    <cofactor evidence="5">
        <name>Zn(2+)</name>
        <dbReference type="ChEBI" id="CHEBI:29105"/>
    </cofactor>
    <text evidence="5">Binds 1 zinc ion per subunit.</text>
</comment>
<protein>
    <recommendedName>
        <fullName evidence="5">Acetyl-coenzyme A carboxylase carboxyl transferase subunit beta</fullName>
        <shortName evidence="5">ACCase subunit beta</shortName>
        <shortName evidence="5">Acetyl-CoA carboxylase carboxyltransferase subunit beta</shortName>
        <ecNumber evidence="5">2.1.3.15</ecNumber>
    </recommendedName>
</protein>
<evidence type="ECO:0000259" key="7">
    <source>
        <dbReference type="PROSITE" id="PS50980"/>
    </source>
</evidence>
<evidence type="ECO:0000256" key="5">
    <source>
        <dbReference type="HAMAP-Rule" id="MF_01395"/>
    </source>
</evidence>
<dbReference type="InterPro" id="IPR000438">
    <property type="entry name" value="Acetyl_CoA_COase_Trfase_b_su"/>
</dbReference>
<dbReference type="InterPro" id="IPR011762">
    <property type="entry name" value="COA_CT_N"/>
</dbReference>
<comment type="pathway">
    <text evidence="5">Lipid metabolism; malonyl-CoA biosynthesis; malonyl-CoA from acetyl-CoA: step 1/1.</text>
</comment>
<keyword evidence="8" id="KW-0436">Ligase</keyword>
<sequence length="300" mass="33262">MGLKRRKAYIPMQEDDQSNKKLPKDPNNQAFVPDGMWQKCPQCHQTILTDDLGAEKICPHCQYHFRISSSERLANIIDKGTFVEMFQLKEADMDTDPLNFPSYAEKKAKARKNTGLDEAVVTGVGEIFGYRTAIGVMDSFFMMGSMGTGLGKKVAALFTYATEHRLPVVIFTASGGARMQEGTLSLMQMAKVSIAVQKHSQAGLLYIPVLTDPTTGGVTASFAMEGDITIAEPGALIGFAGKRVIEQTIRQQLPEGFQTAEHQLHHGFIDMIVERWKQKVVIAELLQMHGVRKGARHFEN</sequence>
<keyword evidence="2 5" id="KW-0808">Transferase</keyword>
<evidence type="ECO:0000313" key="8">
    <source>
        <dbReference type="EMBL" id="RPA64963.1"/>
    </source>
</evidence>
<keyword evidence="5" id="KW-0963">Cytoplasm</keyword>
<comment type="catalytic activity">
    <reaction evidence="5">
        <text>N(6)-carboxybiotinyl-L-lysyl-[protein] + acetyl-CoA = N(6)-biotinyl-L-lysyl-[protein] + malonyl-CoA</text>
        <dbReference type="Rhea" id="RHEA:54728"/>
        <dbReference type="Rhea" id="RHEA-COMP:10505"/>
        <dbReference type="Rhea" id="RHEA-COMP:10506"/>
        <dbReference type="ChEBI" id="CHEBI:57288"/>
        <dbReference type="ChEBI" id="CHEBI:57384"/>
        <dbReference type="ChEBI" id="CHEBI:83144"/>
        <dbReference type="ChEBI" id="CHEBI:83145"/>
        <dbReference type="EC" id="2.1.3.15"/>
    </reaction>
</comment>
<keyword evidence="4 5" id="KW-0443">Lipid metabolism</keyword>
<accession>A0A3N4GPY4</accession>
<keyword evidence="3 5" id="KW-0863">Zinc-finger</keyword>
<dbReference type="UniPathway" id="UPA00655">
    <property type="reaction ID" value="UER00711"/>
</dbReference>
<dbReference type="GO" id="GO:0006633">
    <property type="term" value="P:fatty acid biosynthetic process"/>
    <property type="evidence" value="ECO:0007669"/>
    <property type="project" value="UniProtKB-KW"/>
</dbReference>
<dbReference type="GO" id="GO:0016743">
    <property type="term" value="F:carboxyl- or carbamoyltransferase activity"/>
    <property type="evidence" value="ECO:0007669"/>
    <property type="project" value="UniProtKB-UniRule"/>
</dbReference>
<keyword evidence="5" id="KW-0276">Fatty acid metabolism</keyword>
<dbReference type="Proteomes" id="UP000273977">
    <property type="component" value="Unassembled WGS sequence"/>
</dbReference>
<dbReference type="NCBIfam" id="TIGR00515">
    <property type="entry name" value="accD"/>
    <property type="match status" value="1"/>
</dbReference>
<dbReference type="EMBL" id="RKMG01000002">
    <property type="protein sequence ID" value="RPA64963.1"/>
    <property type="molecule type" value="Genomic_DNA"/>
</dbReference>
<keyword evidence="5" id="KW-0547">Nucleotide-binding</keyword>
<comment type="caution">
    <text evidence="5">Lacks conserved residue(s) required for the propagation of feature annotation.</text>
</comment>
<evidence type="ECO:0000256" key="2">
    <source>
        <dbReference type="ARBA" id="ARBA00022679"/>
    </source>
</evidence>
<evidence type="ECO:0000256" key="6">
    <source>
        <dbReference type="SAM" id="MobiDB-lite"/>
    </source>
</evidence>
<evidence type="ECO:0000256" key="4">
    <source>
        <dbReference type="ARBA" id="ARBA00023098"/>
    </source>
</evidence>
<feature type="domain" description="CoA carboxyltransferase N-terminal" evidence="7">
    <location>
        <begin position="36"/>
        <end position="300"/>
    </location>
</feature>
<dbReference type="HAMAP" id="MF_01395">
    <property type="entry name" value="AcetylCoA_CT_beta"/>
    <property type="match status" value="1"/>
</dbReference>
<feature type="binding site" evidence="5">
    <location>
        <position position="61"/>
    </location>
    <ligand>
        <name>Zn(2+)</name>
        <dbReference type="ChEBI" id="CHEBI:29105"/>
    </ligand>
</feature>
<dbReference type="GO" id="GO:2001295">
    <property type="term" value="P:malonyl-CoA biosynthetic process"/>
    <property type="evidence" value="ECO:0007669"/>
    <property type="project" value="UniProtKB-UniRule"/>
</dbReference>
<dbReference type="PRINTS" id="PR01070">
    <property type="entry name" value="ACCCTRFRASEB"/>
</dbReference>
<gene>
    <name evidence="5" type="primary">accD</name>
    <name evidence="8" type="ORF">EF384_00690</name>
</gene>
<dbReference type="AlphaFoldDB" id="A0A3N4GPY4"/>
<comment type="caution">
    <text evidence="8">The sequence shown here is derived from an EMBL/GenBank/DDBJ whole genome shotgun (WGS) entry which is preliminary data.</text>
</comment>
<dbReference type="Pfam" id="PF01039">
    <property type="entry name" value="Carboxyl_trans"/>
    <property type="match status" value="1"/>
</dbReference>
<dbReference type="GO" id="GO:0009317">
    <property type="term" value="C:acetyl-CoA carboxylase complex"/>
    <property type="evidence" value="ECO:0007669"/>
    <property type="project" value="InterPro"/>
</dbReference>
<proteinExistence type="inferred from homology"/>
<keyword evidence="5" id="KW-0275">Fatty acid biosynthesis</keyword>
<dbReference type="GO" id="GO:0008270">
    <property type="term" value="F:zinc ion binding"/>
    <property type="evidence" value="ECO:0007669"/>
    <property type="project" value="UniProtKB-UniRule"/>
</dbReference>
<dbReference type="PANTHER" id="PTHR42995:SF5">
    <property type="entry name" value="ACETYL-COENZYME A CARBOXYLASE CARBOXYL TRANSFERASE SUBUNIT BETA, CHLOROPLASTIC"/>
    <property type="match status" value="1"/>
</dbReference>
<comment type="similarity">
    <text evidence="5">Belongs to the AccD/PCCB family.</text>
</comment>
<keyword evidence="9" id="KW-1185">Reference proteome</keyword>
<comment type="subunit">
    <text evidence="5">Acetyl-CoA carboxylase is a heterohexamer composed of biotin carboxyl carrier protein (AccB), biotin carboxylase (AccC) and two subunits each of ACCase subunit alpha (AccA) and ACCase subunit beta (AccD).</text>
</comment>
<name>A0A3N4GPY4_9LACT</name>
<dbReference type="SUPFAM" id="SSF52096">
    <property type="entry name" value="ClpP/crotonase"/>
    <property type="match status" value="1"/>
</dbReference>
<dbReference type="GO" id="GO:0005524">
    <property type="term" value="F:ATP binding"/>
    <property type="evidence" value="ECO:0007669"/>
    <property type="project" value="UniProtKB-KW"/>
</dbReference>
<keyword evidence="1 5" id="KW-0444">Lipid biosynthesis</keyword>
<dbReference type="OrthoDB" id="9772975at2"/>
<evidence type="ECO:0000256" key="1">
    <source>
        <dbReference type="ARBA" id="ARBA00022516"/>
    </source>
</evidence>
<comment type="function">
    <text evidence="5">Component of the acetyl coenzyme A carboxylase (ACC) complex. Biotin carboxylase (BC) catalyzes the carboxylation of biotin on its carrier protein (BCCP) and then the CO(2) group is transferred by the transcarboxylase to acetyl-CoA to form malonyl-CoA.</text>
</comment>
<keyword evidence="5" id="KW-0862">Zinc</keyword>
<dbReference type="EC" id="2.1.3.15" evidence="5"/>
<keyword evidence="5" id="KW-0479">Metal-binding</keyword>
<feature type="region of interest" description="Disordered" evidence="6">
    <location>
        <begin position="1"/>
        <end position="28"/>
    </location>
</feature>
<dbReference type="InterPro" id="IPR034733">
    <property type="entry name" value="AcCoA_carboxyl_beta"/>
</dbReference>
<feature type="binding site" evidence="5">
    <location>
        <position position="40"/>
    </location>
    <ligand>
        <name>Zn(2+)</name>
        <dbReference type="ChEBI" id="CHEBI:29105"/>
    </ligand>
</feature>
<dbReference type="InterPro" id="IPR029045">
    <property type="entry name" value="ClpP/crotonase-like_dom_sf"/>
</dbReference>
<dbReference type="GO" id="GO:0003989">
    <property type="term" value="F:acetyl-CoA carboxylase activity"/>
    <property type="evidence" value="ECO:0007669"/>
    <property type="project" value="InterPro"/>
</dbReference>